<accession>A0A9X2MKK4</accession>
<sequence length="53" mass="6215">MKIKTRNLLILVLVLIFSFSMGIILYKNNNKSNKSIPKKAKFVLNTIDYNRKE</sequence>
<reference evidence="1" key="1">
    <citation type="submission" date="2022-07" db="EMBL/GenBank/DDBJ databases">
        <title>Enhanced cultured diversity of the mouse gut microbiota enables custom-made synthetic communities.</title>
        <authorList>
            <person name="Afrizal A."/>
        </authorList>
    </citation>
    <scope>NUCLEOTIDE SEQUENCE</scope>
    <source>
        <strain evidence="1">DSM 29482</strain>
    </source>
</reference>
<protein>
    <submittedName>
        <fullName evidence="1">Uncharacterized protein</fullName>
    </submittedName>
</protein>
<dbReference type="AlphaFoldDB" id="A0A9X2MKK4"/>
<evidence type="ECO:0000313" key="1">
    <source>
        <dbReference type="EMBL" id="MCR2042966.1"/>
    </source>
</evidence>
<organism evidence="1 2">
    <name type="scientific">Anaerosalibacter massiliensis</name>
    <dbReference type="NCBI Taxonomy" id="1347392"/>
    <lineage>
        <taxon>Bacteria</taxon>
        <taxon>Bacillati</taxon>
        <taxon>Bacillota</taxon>
        <taxon>Tissierellia</taxon>
        <taxon>Tissierellales</taxon>
        <taxon>Sporanaerobacteraceae</taxon>
        <taxon>Anaerosalibacter</taxon>
    </lineage>
</organism>
<proteinExistence type="predicted"/>
<dbReference type="Proteomes" id="UP001142078">
    <property type="component" value="Unassembled WGS sequence"/>
</dbReference>
<evidence type="ECO:0000313" key="2">
    <source>
        <dbReference type="Proteomes" id="UP001142078"/>
    </source>
</evidence>
<name>A0A9X2MKK4_9FIRM</name>
<dbReference type="EMBL" id="JANJZL010000001">
    <property type="protein sequence ID" value="MCR2042966.1"/>
    <property type="molecule type" value="Genomic_DNA"/>
</dbReference>
<gene>
    <name evidence="1" type="ORF">NSA23_02425</name>
</gene>
<dbReference type="RefSeq" id="WP_187116659.1">
    <property type="nucleotide sequence ID" value="NZ_CABKTM010000043.1"/>
</dbReference>
<comment type="caution">
    <text evidence="1">The sequence shown here is derived from an EMBL/GenBank/DDBJ whole genome shotgun (WGS) entry which is preliminary data.</text>
</comment>
<keyword evidence="2" id="KW-1185">Reference proteome</keyword>